<organism evidence="1 2">
    <name type="scientific">Tabrizicola oligotrophica</name>
    <dbReference type="NCBI Taxonomy" id="2710650"/>
    <lineage>
        <taxon>Bacteria</taxon>
        <taxon>Pseudomonadati</taxon>
        <taxon>Pseudomonadota</taxon>
        <taxon>Alphaproteobacteria</taxon>
        <taxon>Rhodobacterales</taxon>
        <taxon>Paracoccaceae</taxon>
        <taxon>Tabrizicola</taxon>
    </lineage>
</organism>
<dbReference type="Proteomes" id="UP000477782">
    <property type="component" value="Unassembled WGS sequence"/>
</dbReference>
<proteinExistence type="predicted"/>
<name>A0A6M0QYJ9_9RHOB</name>
<dbReference type="RefSeq" id="WP_164627759.1">
    <property type="nucleotide sequence ID" value="NZ_JAAIVJ010000015.1"/>
</dbReference>
<protein>
    <recommendedName>
        <fullName evidence="3">Inovirus Gp2 family protein</fullName>
    </recommendedName>
</protein>
<comment type="caution">
    <text evidence="1">The sequence shown here is derived from an EMBL/GenBank/DDBJ whole genome shotgun (WGS) entry which is preliminary data.</text>
</comment>
<dbReference type="EMBL" id="JAAIVJ010000015">
    <property type="protein sequence ID" value="NEY91913.1"/>
    <property type="molecule type" value="Genomic_DNA"/>
</dbReference>
<dbReference type="AlphaFoldDB" id="A0A6M0QYJ9"/>
<evidence type="ECO:0008006" key="3">
    <source>
        <dbReference type="Google" id="ProtNLM"/>
    </source>
</evidence>
<evidence type="ECO:0000313" key="1">
    <source>
        <dbReference type="EMBL" id="NEY91913.1"/>
    </source>
</evidence>
<evidence type="ECO:0000313" key="2">
    <source>
        <dbReference type="Proteomes" id="UP000477782"/>
    </source>
</evidence>
<keyword evidence="2" id="KW-1185">Reference proteome</keyword>
<reference evidence="1 2" key="1">
    <citation type="submission" date="2020-02" db="EMBL/GenBank/DDBJ databases">
        <authorList>
            <person name="Chen W.-M."/>
        </authorList>
    </citation>
    <scope>NUCLEOTIDE SEQUENCE [LARGE SCALE GENOMIC DNA]</scope>
    <source>
        <strain evidence="1 2">KMS-5</strain>
    </source>
</reference>
<gene>
    <name evidence="1" type="ORF">G4Z14_16605</name>
</gene>
<accession>A0A6M0QYJ9</accession>
<sequence length="157" mass="18665">MIQSALKHFYLRHPVPNPINITLTQKQVVDGQRIDDEISSANFRHFRNLLNSHLFGNAYKRHGRQLAMLVVRENGAWHRHHIHAIIEKPDHLTIEEFIALVLDCWTKTRFGYREHHFEQPTTQERKTGWLNYLLKKRSKDDLASSIDWANSTCFERR</sequence>